<evidence type="ECO:0000256" key="1">
    <source>
        <dbReference type="SAM" id="Phobius"/>
    </source>
</evidence>
<accession>A0A8T9ARC8</accession>
<organism evidence="2 3">
    <name type="scientific">Mesorhizobium intechi</name>
    <dbReference type="NCBI Taxonomy" id="537601"/>
    <lineage>
        <taxon>Bacteria</taxon>
        <taxon>Pseudomonadati</taxon>
        <taxon>Pseudomonadota</taxon>
        <taxon>Alphaproteobacteria</taxon>
        <taxon>Hyphomicrobiales</taxon>
        <taxon>Phyllobacteriaceae</taxon>
        <taxon>Mesorhizobium</taxon>
    </lineage>
</organism>
<dbReference type="Proteomes" id="UP000235507">
    <property type="component" value="Unassembled WGS sequence"/>
</dbReference>
<dbReference type="PROSITE" id="PS51257">
    <property type="entry name" value="PROKAR_LIPOPROTEIN"/>
    <property type="match status" value="1"/>
</dbReference>
<protein>
    <submittedName>
        <fullName evidence="2">WD40 repeat domain-containing protein</fullName>
    </submittedName>
</protein>
<evidence type="ECO:0000313" key="2">
    <source>
        <dbReference type="EMBL" id="TSE07781.1"/>
    </source>
</evidence>
<name>A0A8T9ARC8_9HYPH</name>
<keyword evidence="1" id="KW-0472">Membrane</keyword>
<dbReference type="EMBL" id="PNOT02000217">
    <property type="protein sequence ID" value="TSE07781.1"/>
    <property type="molecule type" value="Genomic_DNA"/>
</dbReference>
<dbReference type="AlphaFoldDB" id="A0A8T9ARC8"/>
<feature type="transmembrane region" description="Helical" evidence="1">
    <location>
        <begin position="40"/>
        <end position="63"/>
    </location>
</feature>
<proteinExistence type="predicted"/>
<keyword evidence="1" id="KW-0812">Transmembrane</keyword>
<comment type="caution">
    <text evidence="2">The sequence shown here is derived from an EMBL/GenBank/DDBJ whole genome shotgun (WGS) entry which is preliminary data.</text>
</comment>
<evidence type="ECO:0000313" key="3">
    <source>
        <dbReference type="Proteomes" id="UP000235507"/>
    </source>
</evidence>
<keyword evidence="1" id="KW-1133">Transmembrane helix</keyword>
<feature type="non-terminal residue" evidence="2">
    <location>
        <position position="135"/>
    </location>
</feature>
<gene>
    <name evidence="2" type="ORF">C1D09_018280</name>
</gene>
<reference evidence="2" key="1">
    <citation type="submission" date="2019-07" db="EMBL/GenBank/DDBJ databases">
        <title>Mesorhizobum intechiensis sp. nov. isolated from nodules of Lotus tenuis growing in lowlands of the Flooding Pampa, Argentina.</title>
        <authorList>
            <person name="Estrella M.J."/>
            <person name="Torres Tejerizo G.A."/>
            <person name="Cumpa Velazquez L.M."/>
            <person name="Fontana F."/>
            <person name="Hansen L."/>
            <person name="Pistorio M."/>
            <person name="Sannazzaro A.I."/>
        </authorList>
    </citation>
    <scope>NUCLEOTIDE SEQUENCE</scope>
    <source>
        <strain evidence="2">BD68</strain>
    </source>
</reference>
<sequence>MTRGADRLLAVLLTALAAACLVHLYLLPGGKDLTAMHGAWGTRMAAFSLLAFACLVGAVAFWAGLVRGQPAHPAGAPLFGRAAEPQETGRPGLRKVFLALPLIVLAALAIDRFGPWHDGGELAAQPSQPKAASPN</sequence>
<keyword evidence="3" id="KW-1185">Reference proteome</keyword>